<evidence type="ECO:0000256" key="18">
    <source>
        <dbReference type="RuleBase" id="RU362117"/>
    </source>
</evidence>
<evidence type="ECO:0000256" key="4">
    <source>
        <dbReference type="ARBA" id="ARBA00022448"/>
    </source>
</evidence>
<keyword evidence="11 18" id="KW-1133">Transmembrane helix</keyword>
<dbReference type="InterPro" id="IPR005798">
    <property type="entry name" value="Cyt_b/b6_C"/>
</dbReference>
<evidence type="ECO:0000256" key="2">
    <source>
        <dbReference type="ARBA" id="ARBA00004448"/>
    </source>
</evidence>
<comment type="cofactor">
    <cofactor evidence="18">
        <name>heme b</name>
        <dbReference type="ChEBI" id="CHEBI:60344"/>
    </cofactor>
    <text evidence="18">Binds 2 heme groups non-covalently.</text>
</comment>
<feature type="domain" description="Cytochrome b/b6 C-terminal region profile" evidence="20">
    <location>
        <begin position="209"/>
        <end position="379"/>
    </location>
</feature>
<name>A0A089S0A4_AGAFR</name>
<dbReference type="InterPro" id="IPR036150">
    <property type="entry name" value="Cyt_b/b6_C_sf"/>
</dbReference>
<dbReference type="PROSITE" id="PS51002">
    <property type="entry name" value="CYTB_NTER"/>
    <property type="match status" value="1"/>
</dbReference>
<feature type="transmembrane region" description="Helical" evidence="18">
    <location>
        <begin position="319"/>
        <end position="342"/>
    </location>
</feature>
<feature type="binding site" description="axial binding residue" evidence="17">
    <location>
        <position position="96"/>
    </location>
    <ligand>
        <name>heme b</name>
        <dbReference type="ChEBI" id="CHEBI:60344"/>
        <label>b566</label>
    </ligand>
    <ligandPart>
        <name>Fe</name>
        <dbReference type="ChEBI" id="CHEBI:18248"/>
    </ligandPart>
</feature>
<feature type="transmembrane region" description="Helical" evidence="18">
    <location>
        <begin position="33"/>
        <end position="56"/>
    </location>
</feature>
<dbReference type="PIRSF" id="PIRSF038885">
    <property type="entry name" value="COB"/>
    <property type="match status" value="1"/>
</dbReference>
<sequence length="383" mass="43342">MPLRKENLLLSLASGVLVDLPSPSNISYLWNFGSLLGLCLALQIITGCFLSMHYCVGVDLAFASVGHIMRDVNHGFLLRYFHANGASLFFLCLYLHIGRSLYYGGYLKAPVWRVGVVILLLTMATAFLGYVLPWGQMSFWGATVITNLLSALPYVGADVVQWVWGGFSVSGATLSRFFSLHFLFPFLLVILVGVHLIYLHAEGSNSPVGSKSPVDDVVFHVYYTSKDWYGIVVTSTLLSVIVYLVPNLLGDPENFIQANSLVTPVHIQPEWYFLFAYAILRSIPNKFGGVVSMFFSIFILFFFPLLHRSWLRGLPFRPFGRMAFWSFMVNFVLLTWIGSLVVEEPFIFIGQLVALYYFFYFLILIPLLGEVENNILFKWAKFF</sequence>
<keyword evidence="4 18" id="KW-0813">Transport</keyword>
<keyword evidence="15 18" id="KW-0472">Membrane</keyword>
<dbReference type="SUPFAM" id="SSF81648">
    <property type="entry name" value="a domain/subunit of cytochrome bc1 complex (Ubiquinol-cytochrome c reductase)"/>
    <property type="match status" value="1"/>
</dbReference>
<keyword evidence="6 18" id="KW-0679">Respiratory chain</keyword>
<feature type="transmembrane region" description="Helical" evidence="18">
    <location>
        <begin position="177"/>
        <end position="199"/>
    </location>
</feature>
<dbReference type="PROSITE" id="PS51003">
    <property type="entry name" value="CYTB_CTER"/>
    <property type="match status" value="1"/>
</dbReference>
<evidence type="ECO:0000256" key="14">
    <source>
        <dbReference type="ARBA" id="ARBA00023128"/>
    </source>
</evidence>
<evidence type="ECO:0000256" key="17">
    <source>
        <dbReference type="PIRSR" id="PIRSR038885-2"/>
    </source>
</evidence>
<keyword evidence="13" id="KW-0830">Ubiquinone</keyword>
<dbReference type="Gene3D" id="1.20.810.10">
    <property type="entry name" value="Cytochrome Bc1 Complex, Chain C"/>
    <property type="match status" value="1"/>
</dbReference>
<comment type="similarity">
    <text evidence="18">Belongs to the cytochrome b family.</text>
</comment>
<feature type="transmembrane region" description="Helical" evidence="18">
    <location>
        <begin position="287"/>
        <end position="307"/>
    </location>
</feature>
<dbReference type="SUPFAM" id="SSF81342">
    <property type="entry name" value="Transmembrane di-heme cytochromes"/>
    <property type="match status" value="1"/>
</dbReference>
<keyword evidence="7 18" id="KW-0812">Transmembrane</keyword>
<dbReference type="InterPro" id="IPR016174">
    <property type="entry name" value="Di-haem_cyt_TM"/>
</dbReference>
<evidence type="ECO:0000256" key="13">
    <source>
        <dbReference type="ARBA" id="ARBA00023075"/>
    </source>
</evidence>
<keyword evidence="8 17" id="KW-0479">Metal-binding</keyword>
<evidence type="ECO:0000256" key="1">
    <source>
        <dbReference type="ARBA" id="ARBA00002566"/>
    </source>
</evidence>
<evidence type="ECO:0000256" key="16">
    <source>
        <dbReference type="PIRSR" id="PIRSR038885-1"/>
    </source>
</evidence>
<dbReference type="EMBL" id="KM051016">
    <property type="protein sequence ID" value="AIR12140.1"/>
    <property type="molecule type" value="Genomic_DNA"/>
</dbReference>
<dbReference type="Pfam" id="PF00033">
    <property type="entry name" value="Cytochrome_B"/>
    <property type="match status" value="1"/>
</dbReference>
<reference evidence="21" key="1">
    <citation type="journal article" date="2014" name="PeerJ">
        <title>Mitochondrial cytochrome b sequence data are not an improvement for species identification in scleractinian corals.</title>
        <authorList>
            <person name="Wares J.P."/>
        </authorList>
    </citation>
    <scope>NUCLEOTIDE SEQUENCE</scope>
</reference>
<dbReference type="GO" id="GO:0045275">
    <property type="term" value="C:respiratory chain complex III"/>
    <property type="evidence" value="ECO:0007669"/>
    <property type="project" value="InterPro"/>
</dbReference>
<dbReference type="PANTHER" id="PTHR19271">
    <property type="entry name" value="CYTOCHROME B"/>
    <property type="match status" value="1"/>
</dbReference>
<evidence type="ECO:0000256" key="6">
    <source>
        <dbReference type="ARBA" id="ARBA00022660"/>
    </source>
</evidence>
<keyword evidence="12 17" id="KW-0408">Iron</keyword>
<organism evidence="21">
    <name type="scientific">Agaricia fragilis</name>
    <name type="common">Fragile saucer coral</name>
    <dbReference type="NCBI Taxonomy" id="165097"/>
    <lineage>
        <taxon>Eukaryota</taxon>
        <taxon>Metazoa</taxon>
        <taxon>Cnidaria</taxon>
        <taxon>Anthozoa</taxon>
        <taxon>Hexacorallia</taxon>
        <taxon>Scleractinia</taxon>
        <taxon>Fungiina</taxon>
        <taxon>Agariciidae</taxon>
        <taxon>Agaricia</taxon>
    </lineage>
</organism>
<dbReference type="CDD" id="cd00284">
    <property type="entry name" value="Cytochrome_b_N"/>
    <property type="match status" value="1"/>
</dbReference>
<evidence type="ECO:0000256" key="11">
    <source>
        <dbReference type="ARBA" id="ARBA00022989"/>
    </source>
</evidence>
<evidence type="ECO:0000256" key="15">
    <source>
        <dbReference type="ARBA" id="ARBA00023136"/>
    </source>
</evidence>
<feature type="binding site" description="axial binding residue" evidence="17">
    <location>
        <position position="82"/>
    </location>
    <ligand>
        <name>heme b</name>
        <dbReference type="ChEBI" id="CHEBI:60344"/>
        <label>b562</label>
    </ligand>
    <ligandPart>
        <name>Fe</name>
        <dbReference type="ChEBI" id="CHEBI:18248"/>
    </ligandPart>
</feature>
<comment type="cofactor">
    <cofactor evidence="17">
        <name>heme</name>
        <dbReference type="ChEBI" id="CHEBI:30413"/>
    </cofactor>
    <text evidence="17">Binds 2 heme groups non-covalently.</text>
</comment>
<feature type="domain" description="Cytochrome b/b6 N-terminal region profile" evidence="19">
    <location>
        <begin position="1"/>
        <end position="208"/>
    </location>
</feature>
<keyword evidence="14 18" id="KW-0496">Mitochondrion</keyword>
<keyword evidence="5 17" id="KW-0349">Heme</keyword>
<dbReference type="InterPro" id="IPR030689">
    <property type="entry name" value="Cytochrome_b"/>
</dbReference>
<dbReference type="InterPro" id="IPR027387">
    <property type="entry name" value="Cytb/b6-like_sf"/>
</dbReference>
<evidence type="ECO:0000256" key="9">
    <source>
        <dbReference type="ARBA" id="ARBA00022792"/>
    </source>
</evidence>
<comment type="function">
    <text evidence="1 18">Component of the ubiquinol-cytochrome c reductase complex (complex III or cytochrome b-c1 complex) that is part of the mitochondrial respiratory chain. The b-c1 complex mediates electron transfer from ubiquinol to cytochrome c. Contributes to the generation of a proton gradient across the mitochondrial membrane that is then used for ATP synthesis.</text>
</comment>
<protein>
    <recommendedName>
        <fullName evidence="3 18">Cytochrome b</fullName>
    </recommendedName>
</protein>
<evidence type="ECO:0000256" key="3">
    <source>
        <dbReference type="ARBA" id="ARBA00013531"/>
    </source>
</evidence>
<evidence type="ECO:0000313" key="21">
    <source>
        <dbReference type="EMBL" id="AIR12140.1"/>
    </source>
</evidence>
<dbReference type="InterPro" id="IPR005797">
    <property type="entry name" value="Cyt_b/b6_N"/>
</dbReference>
<dbReference type="AlphaFoldDB" id="A0A089S0A4"/>
<accession>A0A089S0A4</accession>
<gene>
    <name evidence="21" type="primary">CYTB</name>
</gene>
<dbReference type="Pfam" id="PF00032">
    <property type="entry name" value="Cytochrom_B_C"/>
    <property type="match status" value="1"/>
</dbReference>
<feature type="transmembrane region" description="Helical" evidence="18">
    <location>
        <begin position="228"/>
        <end position="245"/>
    </location>
</feature>
<evidence type="ECO:0000256" key="10">
    <source>
        <dbReference type="ARBA" id="ARBA00022982"/>
    </source>
</evidence>
<dbReference type="InterPro" id="IPR048259">
    <property type="entry name" value="Cytochrome_b_N_euk/bac"/>
</dbReference>
<feature type="transmembrane region" description="Helical" evidence="18">
    <location>
        <begin position="109"/>
        <end position="132"/>
    </location>
</feature>
<comment type="subcellular location">
    <subcellularLocation>
        <location evidence="2">Mitochondrion inner membrane</location>
        <topology evidence="2">Multi-pass membrane protein</topology>
    </subcellularLocation>
</comment>
<evidence type="ECO:0000256" key="5">
    <source>
        <dbReference type="ARBA" id="ARBA00022617"/>
    </source>
</evidence>
<feature type="transmembrane region" description="Helical" evidence="18">
    <location>
        <begin position="348"/>
        <end position="368"/>
    </location>
</feature>
<evidence type="ECO:0000256" key="12">
    <source>
        <dbReference type="ARBA" id="ARBA00023004"/>
    </source>
</evidence>
<dbReference type="GO" id="GO:0016491">
    <property type="term" value="F:oxidoreductase activity"/>
    <property type="evidence" value="ECO:0007669"/>
    <property type="project" value="UniProtKB-UniRule"/>
</dbReference>
<dbReference type="GO" id="GO:0005743">
    <property type="term" value="C:mitochondrial inner membrane"/>
    <property type="evidence" value="ECO:0007669"/>
    <property type="project" value="UniProtKB-SubCell"/>
</dbReference>
<dbReference type="GO" id="GO:0046872">
    <property type="term" value="F:metal ion binding"/>
    <property type="evidence" value="ECO:0007669"/>
    <property type="project" value="UniProtKB-UniRule"/>
</dbReference>
<reference evidence="21" key="2">
    <citation type="submission" date="2014-06" db="EMBL/GenBank/DDBJ databases">
        <authorList>
            <person name="Wares J."/>
        </authorList>
    </citation>
    <scope>NUCLEOTIDE SEQUENCE</scope>
</reference>
<evidence type="ECO:0000259" key="20">
    <source>
        <dbReference type="PROSITE" id="PS51003"/>
    </source>
</evidence>
<dbReference type="GO" id="GO:0008121">
    <property type="term" value="F:quinol-cytochrome-c reductase activity"/>
    <property type="evidence" value="ECO:0007669"/>
    <property type="project" value="InterPro"/>
</dbReference>
<evidence type="ECO:0000256" key="8">
    <source>
        <dbReference type="ARBA" id="ARBA00022723"/>
    </source>
</evidence>
<feature type="transmembrane region" description="Helical" evidence="18">
    <location>
        <begin position="139"/>
        <end position="157"/>
    </location>
</feature>
<geneLocation type="mitochondrion" evidence="21"/>
<proteinExistence type="inferred from homology"/>
<evidence type="ECO:0000259" key="19">
    <source>
        <dbReference type="PROSITE" id="PS51002"/>
    </source>
</evidence>
<dbReference type="InterPro" id="IPR048260">
    <property type="entry name" value="Cytochrome_b_C_euk/bac"/>
</dbReference>
<feature type="binding site" description="axial binding residue" evidence="17">
    <location>
        <position position="195"/>
    </location>
    <ligand>
        <name>heme b</name>
        <dbReference type="ChEBI" id="CHEBI:60344"/>
        <label>b566</label>
    </ligand>
    <ligandPart>
        <name>Fe</name>
        <dbReference type="ChEBI" id="CHEBI:18248"/>
    </ligandPart>
</feature>
<dbReference type="GO" id="GO:0006122">
    <property type="term" value="P:mitochondrial electron transport, ubiquinol to cytochrome c"/>
    <property type="evidence" value="ECO:0007669"/>
    <property type="project" value="TreeGrafter"/>
</dbReference>
<feature type="transmembrane region" description="Helical" evidence="18">
    <location>
        <begin position="77"/>
        <end position="97"/>
    </location>
</feature>
<dbReference type="CDD" id="cd00290">
    <property type="entry name" value="cytochrome_b_C"/>
    <property type="match status" value="1"/>
</dbReference>
<feature type="binding site" evidence="16">
    <location>
        <position position="200"/>
    </location>
    <ligand>
        <name>a ubiquinone</name>
        <dbReference type="ChEBI" id="CHEBI:16389"/>
    </ligand>
</feature>
<keyword evidence="9" id="KW-0999">Mitochondrion inner membrane</keyword>
<feature type="binding site" description="axial binding residue" evidence="17">
    <location>
        <position position="181"/>
    </location>
    <ligand>
        <name>heme b</name>
        <dbReference type="ChEBI" id="CHEBI:60344"/>
        <label>b562</label>
    </ligand>
    <ligandPart>
        <name>Fe</name>
        <dbReference type="ChEBI" id="CHEBI:18248"/>
    </ligandPart>
</feature>
<dbReference type="PANTHER" id="PTHR19271:SF16">
    <property type="entry name" value="CYTOCHROME B"/>
    <property type="match status" value="1"/>
</dbReference>
<evidence type="ECO:0000256" key="7">
    <source>
        <dbReference type="ARBA" id="ARBA00022692"/>
    </source>
</evidence>
<keyword evidence="10 18" id="KW-0249">Electron transport</keyword>